<evidence type="ECO:0008006" key="10">
    <source>
        <dbReference type="Google" id="ProtNLM"/>
    </source>
</evidence>
<dbReference type="GO" id="GO:0004659">
    <property type="term" value="F:prenyltransferase activity"/>
    <property type="evidence" value="ECO:0007669"/>
    <property type="project" value="InterPro"/>
</dbReference>
<dbReference type="AlphaFoldDB" id="A0A1F5YFL3"/>
<protein>
    <recommendedName>
        <fullName evidence="10">Polyprenyl synthetase</fullName>
    </recommendedName>
</protein>
<dbReference type="PROSITE" id="PS00723">
    <property type="entry name" value="POLYPRENYL_SYNTHASE_1"/>
    <property type="match status" value="1"/>
</dbReference>
<reference evidence="8 9" key="1">
    <citation type="journal article" date="2016" name="Nat. Commun.">
        <title>Thousands of microbial genomes shed light on interconnected biogeochemical processes in an aquifer system.</title>
        <authorList>
            <person name="Anantharaman K."/>
            <person name="Brown C.T."/>
            <person name="Hug L.A."/>
            <person name="Sharon I."/>
            <person name="Castelle C.J."/>
            <person name="Probst A.J."/>
            <person name="Thomas B.C."/>
            <person name="Singh A."/>
            <person name="Wilkins M.J."/>
            <person name="Karaoz U."/>
            <person name="Brodie E.L."/>
            <person name="Williams K.H."/>
            <person name="Hubbard S.S."/>
            <person name="Banfield J.F."/>
        </authorList>
    </citation>
    <scope>NUCLEOTIDE SEQUENCE [LARGE SCALE GENOMIC DNA]</scope>
</reference>
<evidence type="ECO:0000256" key="5">
    <source>
        <dbReference type="ARBA" id="ARBA00022842"/>
    </source>
</evidence>
<dbReference type="Gene3D" id="1.10.600.10">
    <property type="entry name" value="Farnesyl Diphosphate Synthase"/>
    <property type="match status" value="1"/>
</dbReference>
<keyword evidence="4" id="KW-0479">Metal-binding</keyword>
<dbReference type="SUPFAM" id="SSF48576">
    <property type="entry name" value="Terpenoid synthases"/>
    <property type="match status" value="1"/>
</dbReference>
<gene>
    <name evidence="8" type="ORF">A2Z86_08525</name>
</gene>
<dbReference type="EMBL" id="MFIV01000053">
    <property type="protein sequence ID" value="OGF98960.1"/>
    <property type="molecule type" value="Genomic_DNA"/>
</dbReference>
<name>A0A1F5YFL3_9BACT</name>
<dbReference type="Pfam" id="PF00348">
    <property type="entry name" value="polyprenyl_synt"/>
    <property type="match status" value="1"/>
</dbReference>
<proteinExistence type="inferred from homology"/>
<dbReference type="Proteomes" id="UP000176992">
    <property type="component" value="Unassembled WGS sequence"/>
</dbReference>
<dbReference type="PANTHER" id="PTHR43281">
    <property type="entry name" value="FARNESYL DIPHOSPHATE SYNTHASE"/>
    <property type="match status" value="1"/>
</dbReference>
<dbReference type="CDD" id="cd00685">
    <property type="entry name" value="Trans_IPPS_HT"/>
    <property type="match status" value="1"/>
</dbReference>
<dbReference type="GO" id="GO:0016114">
    <property type="term" value="P:terpenoid biosynthetic process"/>
    <property type="evidence" value="ECO:0007669"/>
    <property type="project" value="UniProtKB-ARBA"/>
</dbReference>
<comment type="caution">
    <text evidence="8">The sequence shown here is derived from an EMBL/GenBank/DDBJ whole genome shotgun (WGS) entry which is preliminary data.</text>
</comment>
<dbReference type="InterPro" id="IPR033749">
    <property type="entry name" value="Polyprenyl_synt_CS"/>
</dbReference>
<organism evidence="8 9">
    <name type="scientific">Candidatus Glassbacteria bacterium GWA2_58_10</name>
    <dbReference type="NCBI Taxonomy" id="1817865"/>
    <lineage>
        <taxon>Bacteria</taxon>
        <taxon>Candidatus Glassiibacteriota</taxon>
    </lineage>
</organism>
<evidence type="ECO:0000256" key="4">
    <source>
        <dbReference type="ARBA" id="ARBA00022723"/>
    </source>
</evidence>
<evidence type="ECO:0000256" key="6">
    <source>
        <dbReference type="ARBA" id="ARBA00023229"/>
    </source>
</evidence>
<keyword evidence="6" id="KW-0414">Isoprene biosynthesis</keyword>
<evidence type="ECO:0000313" key="9">
    <source>
        <dbReference type="Proteomes" id="UP000176992"/>
    </source>
</evidence>
<comment type="cofactor">
    <cofactor evidence="1">
        <name>Mg(2+)</name>
        <dbReference type="ChEBI" id="CHEBI:18420"/>
    </cofactor>
</comment>
<dbReference type="InterPro" id="IPR008949">
    <property type="entry name" value="Isoprenoid_synthase_dom_sf"/>
</dbReference>
<evidence type="ECO:0000256" key="2">
    <source>
        <dbReference type="ARBA" id="ARBA00006706"/>
    </source>
</evidence>
<dbReference type="SFLD" id="SFLDG01017">
    <property type="entry name" value="Polyprenyl_Transferase_Like"/>
    <property type="match status" value="1"/>
</dbReference>
<dbReference type="SFLD" id="SFLDS00005">
    <property type="entry name" value="Isoprenoid_Synthase_Type_I"/>
    <property type="match status" value="1"/>
</dbReference>
<evidence type="ECO:0000256" key="1">
    <source>
        <dbReference type="ARBA" id="ARBA00001946"/>
    </source>
</evidence>
<dbReference type="InterPro" id="IPR000092">
    <property type="entry name" value="Polyprenyl_synt"/>
</dbReference>
<dbReference type="GO" id="GO:0005737">
    <property type="term" value="C:cytoplasm"/>
    <property type="evidence" value="ECO:0007669"/>
    <property type="project" value="UniProtKB-ARBA"/>
</dbReference>
<evidence type="ECO:0000256" key="7">
    <source>
        <dbReference type="RuleBase" id="RU004466"/>
    </source>
</evidence>
<dbReference type="NCBIfam" id="NF045485">
    <property type="entry name" value="FPPsyn"/>
    <property type="match status" value="1"/>
</dbReference>
<keyword evidence="3 7" id="KW-0808">Transferase</keyword>
<dbReference type="InterPro" id="IPR053378">
    <property type="entry name" value="Prenyl_diphosphate_synthase"/>
</dbReference>
<evidence type="ECO:0000256" key="3">
    <source>
        <dbReference type="ARBA" id="ARBA00022679"/>
    </source>
</evidence>
<keyword evidence="5" id="KW-0460">Magnesium</keyword>
<comment type="similarity">
    <text evidence="2 7">Belongs to the FPP/GGPP synthase family.</text>
</comment>
<dbReference type="PROSITE" id="PS00444">
    <property type="entry name" value="POLYPRENYL_SYNTHASE_2"/>
    <property type="match status" value="1"/>
</dbReference>
<dbReference type="FunFam" id="1.10.600.10:FF:000001">
    <property type="entry name" value="Geranylgeranyl diphosphate synthase"/>
    <property type="match status" value="1"/>
</dbReference>
<dbReference type="PANTHER" id="PTHR43281:SF1">
    <property type="entry name" value="FARNESYL DIPHOSPHATE SYNTHASE"/>
    <property type="match status" value="1"/>
</dbReference>
<evidence type="ECO:0000313" key="8">
    <source>
        <dbReference type="EMBL" id="OGF98960.1"/>
    </source>
</evidence>
<dbReference type="GO" id="GO:0046872">
    <property type="term" value="F:metal ion binding"/>
    <property type="evidence" value="ECO:0007669"/>
    <property type="project" value="UniProtKB-KW"/>
</dbReference>
<accession>A0A1F5YFL3</accession>
<sequence>MDIGVYLKERKEAVERHLARIVSRWPGPGAPGGELAGAMAYSLEAGGKRLRPILVLAACRACGRDEVEAVYNGACALELLHTYTLIHDDLPVMDDDDFRRGLPTCHRKFGERRALLAGVGLLCAAFEELGRSAGELRLSRKEAGEVLEEVAAALGGGGVVGGQLVDLESERKEIGRDTLNYIHSHKTGALLRVSCTLGGRLARADRKKLAALAEYGEQLGLAFQIVDDLLDVEGDSRVLGKTAGADQARGKATFPALYGLVESRKLAAGAVEKSIAALERARLDGEGILGGLAGFVLTRNY</sequence>